<dbReference type="PANTHER" id="PTHR31717:SF45">
    <property type="entry name" value="ZINC FINGER PROTEIN CONSTANS-LIKE 14-RELATED"/>
    <property type="match status" value="1"/>
</dbReference>
<dbReference type="InterPro" id="IPR010402">
    <property type="entry name" value="CCT_domain"/>
</dbReference>
<proteinExistence type="inferred from homology"/>
<dbReference type="GO" id="GO:0005634">
    <property type="term" value="C:nucleus"/>
    <property type="evidence" value="ECO:0007669"/>
    <property type="project" value="UniProtKB-SubCell"/>
</dbReference>
<accession>A0AAD7PYT7</accession>
<dbReference type="InterPro" id="IPR000315">
    <property type="entry name" value="Znf_B-box"/>
</dbReference>
<keyword evidence="4" id="KW-0677">Repeat</keyword>
<evidence type="ECO:0000256" key="6">
    <source>
        <dbReference type="ARBA" id="ARBA00022833"/>
    </source>
</evidence>
<dbReference type="AlphaFoldDB" id="A0AAD7PYT7"/>
<evidence type="ECO:0000313" key="13">
    <source>
        <dbReference type="Proteomes" id="UP001163823"/>
    </source>
</evidence>
<evidence type="ECO:0000256" key="7">
    <source>
        <dbReference type="ARBA" id="ARBA00023242"/>
    </source>
</evidence>
<feature type="domain" description="CCT" evidence="11">
    <location>
        <begin position="393"/>
        <end position="435"/>
    </location>
</feature>
<evidence type="ECO:0000256" key="8">
    <source>
        <dbReference type="PROSITE-ProRule" id="PRU00024"/>
    </source>
</evidence>
<keyword evidence="6" id="KW-0862">Zinc</keyword>
<keyword evidence="3" id="KW-0479">Metal-binding</keyword>
<feature type="domain" description="B box-type" evidence="10">
    <location>
        <begin position="1"/>
        <end position="47"/>
    </location>
</feature>
<comment type="similarity">
    <text evidence="2">Belongs to the CONSTANS family.</text>
</comment>
<dbReference type="PROSITE" id="PS50119">
    <property type="entry name" value="ZF_BBOX"/>
    <property type="match status" value="1"/>
</dbReference>
<evidence type="ECO:0000256" key="4">
    <source>
        <dbReference type="ARBA" id="ARBA00022737"/>
    </source>
</evidence>
<evidence type="ECO:0000256" key="1">
    <source>
        <dbReference type="ARBA" id="ARBA00004123"/>
    </source>
</evidence>
<evidence type="ECO:0000259" key="11">
    <source>
        <dbReference type="PROSITE" id="PS51017"/>
    </source>
</evidence>
<evidence type="ECO:0000256" key="3">
    <source>
        <dbReference type="ARBA" id="ARBA00022723"/>
    </source>
</evidence>
<comment type="caution">
    <text evidence="12">The sequence shown here is derived from an EMBL/GenBank/DDBJ whole genome shotgun (WGS) entry which is preliminary data.</text>
</comment>
<evidence type="ECO:0000256" key="2">
    <source>
        <dbReference type="ARBA" id="ARBA00010024"/>
    </source>
</evidence>
<keyword evidence="5 8" id="KW-0863">Zinc-finger</keyword>
<evidence type="ECO:0000313" key="12">
    <source>
        <dbReference type="EMBL" id="KAJ7971715.1"/>
    </source>
</evidence>
<dbReference type="PANTHER" id="PTHR31717">
    <property type="entry name" value="ZINC FINGER PROTEIN CONSTANS-LIKE 10"/>
    <property type="match status" value="1"/>
</dbReference>
<keyword evidence="7 9" id="KW-0539">Nucleus</keyword>
<dbReference type="SMART" id="SM00336">
    <property type="entry name" value="BBOX"/>
    <property type="match status" value="1"/>
</dbReference>
<protein>
    <submittedName>
        <fullName evidence="12">CONSTANS-like zinc finger protein</fullName>
    </submittedName>
</protein>
<dbReference type="PROSITE" id="PS51017">
    <property type="entry name" value="CCT"/>
    <property type="match status" value="1"/>
</dbReference>
<dbReference type="Pfam" id="PF06203">
    <property type="entry name" value="CCT"/>
    <property type="match status" value="1"/>
</dbReference>
<dbReference type="EMBL" id="JARAOO010000004">
    <property type="protein sequence ID" value="KAJ7971715.1"/>
    <property type="molecule type" value="Genomic_DNA"/>
</dbReference>
<name>A0AAD7PYT7_QUISA</name>
<evidence type="ECO:0000259" key="10">
    <source>
        <dbReference type="PROSITE" id="PS50119"/>
    </source>
</evidence>
<keyword evidence="13" id="KW-1185">Reference proteome</keyword>
<gene>
    <name evidence="12" type="ORF">O6P43_009706</name>
</gene>
<organism evidence="12 13">
    <name type="scientific">Quillaja saponaria</name>
    <name type="common">Soap bark tree</name>
    <dbReference type="NCBI Taxonomy" id="32244"/>
    <lineage>
        <taxon>Eukaryota</taxon>
        <taxon>Viridiplantae</taxon>
        <taxon>Streptophyta</taxon>
        <taxon>Embryophyta</taxon>
        <taxon>Tracheophyta</taxon>
        <taxon>Spermatophyta</taxon>
        <taxon>Magnoliopsida</taxon>
        <taxon>eudicotyledons</taxon>
        <taxon>Gunneridae</taxon>
        <taxon>Pentapetalae</taxon>
        <taxon>rosids</taxon>
        <taxon>fabids</taxon>
        <taxon>Fabales</taxon>
        <taxon>Quillajaceae</taxon>
        <taxon>Quillaja</taxon>
    </lineage>
</organism>
<dbReference type="GO" id="GO:0006355">
    <property type="term" value="P:regulation of DNA-templated transcription"/>
    <property type="evidence" value="ECO:0007669"/>
    <property type="project" value="UniProtKB-ARBA"/>
</dbReference>
<reference evidence="12" key="1">
    <citation type="journal article" date="2023" name="Science">
        <title>Elucidation of the pathway for biosynthesis of saponin adjuvants from the soapbark tree.</title>
        <authorList>
            <person name="Reed J."/>
            <person name="Orme A."/>
            <person name="El-Demerdash A."/>
            <person name="Owen C."/>
            <person name="Martin L.B.B."/>
            <person name="Misra R.C."/>
            <person name="Kikuchi S."/>
            <person name="Rejzek M."/>
            <person name="Martin A.C."/>
            <person name="Harkess A."/>
            <person name="Leebens-Mack J."/>
            <person name="Louveau T."/>
            <person name="Stephenson M.J."/>
            <person name="Osbourn A."/>
        </authorList>
    </citation>
    <scope>NUCLEOTIDE SEQUENCE</scope>
    <source>
        <strain evidence="12">S10</strain>
    </source>
</reference>
<evidence type="ECO:0000256" key="5">
    <source>
        <dbReference type="ARBA" id="ARBA00022771"/>
    </source>
</evidence>
<comment type="subcellular location">
    <subcellularLocation>
        <location evidence="1 9">Nucleus</location>
    </subcellularLocation>
</comment>
<dbReference type="Proteomes" id="UP001163823">
    <property type="component" value="Chromosome 4"/>
</dbReference>
<dbReference type="Pfam" id="PF00643">
    <property type="entry name" value="zf-B_box"/>
    <property type="match status" value="1"/>
</dbReference>
<sequence>MSLPCDFCNSKTAVLYCRADSAKLCLFCDQLVHSANPLSLKHVRSPIYDNCGNESATVRCSTDNLSICQDCDWDSHNCLASSLHERNLVQGFSGCPSPIELASPLGFSLEQKNMVNMDSWLHEYEQKLMNFQGIMVPTVHSSVFMPMSKEQNFSRGKYKDDIYEQLVEMGKRDLVRVDKDGADLVPKTPPIGRAQQGNLVSLELENNGDGYDYDLLLQQQTPFSSVLSFATNMDMRKKDYVTEGDLFWDCSPTYHAAQVWDFELRKSRDFEESTSTAADCQSENNGFTVKSYSDVLEETNSLTMPEIFHNVNEVYCSTIGEDILSRNNQSYQSPSHITKNEVRNHDIRGGLSSESTMIESLICNGTMEHLLGTGENANRGKADFQLDVLAKNRGDAMLRYKEKKKTRRYDKHIRYESRKVRADTRKRVKGRFVKAKETMT</sequence>
<dbReference type="InterPro" id="IPR049808">
    <property type="entry name" value="CONSTANS-like_Bbox1"/>
</dbReference>
<dbReference type="GO" id="GO:0008270">
    <property type="term" value="F:zinc ion binding"/>
    <property type="evidence" value="ECO:0007669"/>
    <property type="project" value="UniProtKB-KW"/>
</dbReference>
<dbReference type="KEGG" id="qsa:O6P43_009706"/>
<evidence type="ECO:0000256" key="9">
    <source>
        <dbReference type="PROSITE-ProRule" id="PRU00357"/>
    </source>
</evidence>
<dbReference type="CDD" id="cd19821">
    <property type="entry name" value="Bbox1_BBX-like"/>
    <property type="match status" value="1"/>
</dbReference>